<dbReference type="AlphaFoldDB" id="A0A6A5VJL6"/>
<organism evidence="1 2">
    <name type="scientific">Bimuria novae-zelandiae CBS 107.79</name>
    <dbReference type="NCBI Taxonomy" id="1447943"/>
    <lineage>
        <taxon>Eukaryota</taxon>
        <taxon>Fungi</taxon>
        <taxon>Dikarya</taxon>
        <taxon>Ascomycota</taxon>
        <taxon>Pezizomycotina</taxon>
        <taxon>Dothideomycetes</taxon>
        <taxon>Pleosporomycetidae</taxon>
        <taxon>Pleosporales</taxon>
        <taxon>Massarineae</taxon>
        <taxon>Didymosphaeriaceae</taxon>
        <taxon>Bimuria</taxon>
    </lineage>
</organism>
<dbReference type="EMBL" id="ML976668">
    <property type="protein sequence ID" value="KAF1975952.1"/>
    <property type="molecule type" value="Genomic_DNA"/>
</dbReference>
<proteinExistence type="predicted"/>
<evidence type="ECO:0000313" key="1">
    <source>
        <dbReference type="EMBL" id="KAF1975952.1"/>
    </source>
</evidence>
<accession>A0A6A5VJL6</accession>
<dbReference type="Proteomes" id="UP000800036">
    <property type="component" value="Unassembled WGS sequence"/>
</dbReference>
<evidence type="ECO:0000313" key="2">
    <source>
        <dbReference type="Proteomes" id="UP000800036"/>
    </source>
</evidence>
<keyword evidence="2" id="KW-1185">Reference proteome</keyword>
<gene>
    <name evidence="1" type="ORF">BU23DRAFT_566157</name>
</gene>
<reference evidence="1" key="1">
    <citation type="journal article" date="2020" name="Stud. Mycol.">
        <title>101 Dothideomycetes genomes: a test case for predicting lifestyles and emergence of pathogens.</title>
        <authorList>
            <person name="Haridas S."/>
            <person name="Albert R."/>
            <person name="Binder M."/>
            <person name="Bloem J."/>
            <person name="Labutti K."/>
            <person name="Salamov A."/>
            <person name="Andreopoulos B."/>
            <person name="Baker S."/>
            <person name="Barry K."/>
            <person name="Bills G."/>
            <person name="Bluhm B."/>
            <person name="Cannon C."/>
            <person name="Castanera R."/>
            <person name="Culley D."/>
            <person name="Daum C."/>
            <person name="Ezra D."/>
            <person name="Gonzalez J."/>
            <person name="Henrissat B."/>
            <person name="Kuo A."/>
            <person name="Liang C."/>
            <person name="Lipzen A."/>
            <person name="Lutzoni F."/>
            <person name="Magnuson J."/>
            <person name="Mondo S."/>
            <person name="Nolan M."/>
            <person name="Ohm R."/>
            <person name="Pangilinan J."/>
            <person name="Park H.-J."/>
            <person name="Ramirez L."/>
            <person name="Alfaro M."/>
            <person name="Sun H."/>
            <person name="Tritt A."/>
            <person name="Yoshinaga Y."/>
            <person name="Zwiers L.-H."/>
            <person name="Turgeon B."/>
            <person name="Goodwin S."/>
            <person name="Spatafora J."/>
            <person name="Crous P."/>
            <person name="Grigoriev I."/>
        </authorList>
    </citation>
    <scope>NUCLEOTIDE SEQUENCE</scope>
    <source>
        <strain evidence="1">CBS 107.79</strain>
    </source>
</reference>
<protein>
    <submittedName>
        <fullName evidence="1">Uncharacterized protein</fullName>
    </submittedName>
</protein>
<sequence length="208" mass="23756">MSSETVFNPGEEFLYTHDALDHCAFQAVNLAEQEDFGGLEYADYTTHEEDRSLVKAKARKRAARNLNYDEIVFRWHQRYLPDYDEDNDLSFGIGRLPIGTQRDNFVYKIYAFDLGPLSEGNQNNFTRPQVTETDLEFLKDEETAQYFVSGANGNLRDVRNGDLFASSSVEVKVFTYGEIFHEPLSKDTLVVSFCSDNPIRQSSQTSVS</sequence>
<name>A0A6A5VJL6_9PLEO</name>